<dbReference type="Proteomes" id="UP001143700">
    <property type="component" value="Unassembled WGS sequence"/>
</dbReference>
<dbReference type="RefSeq" id="WP_271870312.1">
    <property type="nucleotide sequence ID" value="NZ_JAOTGU010000010.1"/>
</dbReference>
<dbReference type="EMBL" id="JAOTGU010000010">
    <property type="protein sequence ID" value="MDB6262404.1"/>
    <property type="molecule type" value="Genomic_DNA"/>
</dbReference>
<evidence type="ECO:0000256" key="1">
    <source>
        <dbReference type="SAM" id="Phobius"/>
    </source>
</evidence>
<comment type="caution">
    <text evidence="2">The sequence shown here is derived from an EMBL/GenBank/DDBJ whole genome shotgun (WGS) entry which is preliminary data.</text>
</comment>
<keyword evidence="1" id="KW-0812">Transmembrane</keyword>
<protein>
    <submittedName>
        <fullName evidence="2">Uncharacterized protein</fullName>
    </submittedName>
</protein>
<accession>A0A9X3WBC1</accession>
<gene>
    <name evidence="2" type="ORF">ODV15_07565</name>
</gene>
<feature type="transmembrane region" description="Helical" evidence="1">
    <location>
        <begin position="12"/>
        <end position="31"/>
    </location>
</feature>
<sequence>MARKRQERNWRFNYLGIFIVLTVILVTFSAVEAQQYFASRNRYASLAAEYQALKLKENNLKPDIEDIVSGKFDLRAKERQLDKNYTILTKALFGDAKSADTVISQSDTYTRYFGKKGWNTLSQLAIVNQDRFIASSNSYVKTSFSGLDLSKKTIDITIFSKFNLSKESNNDADYGVAYIKVVYDLQNDKAVKSTANVSYPQTDND</sequence>
<reference evidence="2" key="1">
    <citation type="journal article" date="2022" name="Microorganisms">
        <title>Antibiotic Susceptibility, Resistance Gene Determinants and Corresponding Genomic Regions in Lactobacillus amylovorus Isolates Derived from Wild Boars and Domestic Pigs.</title>
        <authorList>
            <person name="Moravkova M."/>
            <person name="Kostovova I."/>
            <person name="Kavanova K."/>
            <person name="Pechar R."/>
            <person name="Stanek S."/>
            <person name="Brychta A."/>
            <person name="Zeman M."/>
            <person name="Kubasova T."/>
        </authorList>
    </citation>
    <scope>NUCLEOTIDE SEQUENCE</scope>
    <source>
        <strain evidence="2">M356A</strain>
    </source>
</reference>
<evidence type="ECO:0000313" key="3">
    <source>
        <dbReference type="Proteomes" id="UP001143700"/>
    </source>
</evidence>
<proteinExistence type="predicted"/>
<keyword evidence="1" id="KW-1133">Transmembrane helix</keyword>
<reference evidence="2" key="2">
    <citation type="submission" date="2022-10" db="EMBL/GenBank/DDBJ databases">
        <authorList>
            <person name="Kostovova I."/>
            <person name="Moravkova M."/>
            <person name="Pechar R."/>
        </authorList>
    </citation>
    <scope>NUCLEOTIDE SEQUENCE</scope>
    <source>
        <strain evidence="2">M356A</strain>
    </source>
</reference>
<organism evidence="2 3">
    <name type="scientific">Lactobacillus amylovorus</name>
    <dbReference type="NCBI Taxonomy" id="1604"/>
    <lineage>
        <taxon>Bacteria</taxon>
        <taxon>Bacillati</taxon>
        <taxon>Bacillota</taxon>
        <taxon>Bacilli</taxon>
        <taxon>Lactobacillales</taxon>
        <taxon>Lactobacillaceae</taxon>
        <taxon>Lactobacillus</taxon>
    </lineage>
</organism>
<evidence type="ECO:0000313" key="2">
    <source>
        <dbReference type="EMBL" id="MDB6262404.1"/>
    </source>
</evidence>
<dbReference type="AlphaFoldDB" id="A0A9X3WBC1"/>
<keyword evidence="1" id="KW-0472">Membrane</keyword>
<name>A0A9X3WBC1_LACAM</name>